<sequence>MKKRSGQILIIVLLVVVVALAVGLSVASRNITNLRTSTQTEQSQRAFTAAEGGVEDVLSRLSTITSGIPVGGQTTVNVPVGNLTANVSIASANTYQQVIDEGNVGQIALSGGSGTVQVEWVNSSDSSESGNPASLEITEINGVSPYTQVRSAWSGADHGGDQQGFVDPSTTTLSAPYHNCTSGSGFQKCVQIDLAASPVFLRIRPFWNKATVMVSSSSGSLPAQTYNITSTASTQAGITRKVQVTRTALPQLPASFDYVLFSEQDIVK</sequence>
<accession>A0A1F5G5V1</accession>
<reference evidence="1 2" key="1">
    <citation type="journal article" date="2016" name="Nat. Commun.">
        <title>Thousands of microbial genomes shed light on interconnected biogeochemical processes in an aquifer system.</title>
        <authorList>
            <person name="Anantharaman K."/>
            <person name="Brown C.T."/>
            <person name="Hug L.A."/>
            <person name="Sharon I."/>
            <person name="Castelle C.J."/>
            <person name="Probst A.J."/>
            <person name="Thomas B.C."/>
            <person name="Singh A."/>
            <person name="Wilkins M.J."/>
            <person name="Karaoz U."/>
            <person name="Brodie E.L."/>
            <person name="Williams K.H."/>
            <person name="Hubbard S.S."/>
            <person name="Banfield J.F."/>
        </authorList>
    </citation>
    <scope>NUCLEOTIDE SEQUENCE [LARGE SCALE GENOMIC DNA]</scope>
</reference>
<organism evidence="1 2">
    <name type="scientific">Candidatus Curtissbacteria bacterium RIFCSPHIGHO2_01_FULL_41_11</name>
    <dbReference type="NCBI Taxonomy" id="1797711"/>
    <lineage>
        <taxon>Bacteria</taxon>
        <taxon>Candidatus Curtissiibacteriota</taxon>
    </lineage>
</organism>
<name>A0A1F5G5V1_9BACT</name>
<evidence type="ECO:0000313" key="2">
    <source>
        <dbReference type="Proteomes" id="UP000179102"/>
    </source>
</evidence>
<dbReference type="AlphaFoldDB" id="A0A1F5G5V1"/>
<comment type="caution">
    <text evidence="1">The sequence shown here is derived from an EMBL/GenBank/DDBJ whole genome shotgun (WGS) entry which is preliminary data.</text>
</comment>
<dbReference type="Proteomes" id="UP000179102">
    <property type="component" value="Unassembled WGS sequence"/>
</dbReference>
<dbReference type="EMBL" id="MFAZ01000018">
    <property type="protein sequence ID" value="OGD87219.1"/>
    <property type="molecule type" value="Genomic_DNA"/>
</dbReference>
<gene>
    <name evidence="1" type="ORF">A2870_03670</name>
</gene>
<protein>
    <recommendedName>
        <fullName evidence="3">Type 4 fimbrial biogenesis protein PilX N-terminal domain-containing protein</fullName>
    </recommendedName>
</protein>
<proteinExistence type="predicted"/>
<dbReference type="STRING" id="1797711.A2870_03670"/>
<evidence type="ECO:0000313" key="1">
    <source>
        <dbReference type="EMBL" id="OGD87219.1"/>
    </source>
</evidence>
<evidence type="ECO:0008006" key="3">
    <source>
        <dbReference type="Google" id="ProtNLM"/>
    </source>
</evidence>